<evidence type="ECO:0000256" key="4">
    <source>
        <dbReference type="ARBA" id="ARBA00048740"/>
    </source>
</evidence>
<evidence type="ECO:0000256" key="2">
    <source>
        <dbReference type="ARBA" id="ARBA00025783"/>
    </source>
</evidence>
<evidence type="ECO:0000256" key="7">
    <source>
        <dbReference type="ARBA" id="ARBA00049790"/>
    </source>
</evidence>
<protein>
    <recommendedName>
        <fullName evidence="1">Trimethylguanosine synthase</fullName>
    </recommendedName>
    <alternativeName>
        <fullName evidence="7">Cap-specific guanine-N(2) methyltransferase</fullName>
    </alternativeName>
</protein>
<dbReference type="Proteomes" id="UP001521116">
    <property type="component" value="Unassembled WGS sequence"/>
</dbReference>
<comment type="catalytic activity">
    <reaction evidence="6">
        <text>a 5'-end (N(7)-methyl 5'-triphosphoguanosine)-ribonucleoside in snRNA + S-adenosyl-L-methionine = a 5'-end (N(2),N(7)-dimethyl 5'-triphosphoguanosine)-ribonucleoside in snRNA + S-adenosyl-L-homocysteine + H(+)</text>
        <dbReference type="Rhea" id="RHEA:78471"/>
        <dbReference type="Rhea" id="RHEA-COMP:19085"/>
        <dbReference type="Rhea" id="RHEA-COMP:19087"/>
        <dbReference type="ChEBI" id="CHEBI:15378"/>
        <dbReference type="ChEBI" id="CHEBI:57856"/>
        <dbReference type="ChEBI" id="CHEBI:59789"/>
        <dbReference type="ChEBI" id="CHEBI:156461"/>
        <dbReference type="ChEBI" id="CHEBI:172880"/>
    </reaction>
    <physiologicalReaction direction="left-to-right" evidence="6">
        <dbReference type="Rhea" id="RHEA:78472"/>
    </physiologicalReaction>
</comment>
<gene>
    <name evidence="9" type="primary">tgs1</name>
    <name evidence="9" type="ORF">SLS56_005913</name>
</gene>
<dbReference type="EMBL" id="JAJVDC020000063">
    <property type="protein sequence ID" value="KAL1628462.1"/>
    <property type="molecule type" value="Genomic_DNA"/>
</dbReference>
<name>A0ABR3SS86_9PEZI</name>
<accession>A0ABR3SS86</accession>
<comment type="caution">
    <text evidence="9">The sequence shown here is derived from an EMBL/GenBank/DDBJ whole genome shotgun (WGS) entry which is preliminary data.</text>
</comment>
<dbReference type="Gene3D" id="3.40.50.150">
    <property type="entry name" value="Vaccinia Virus protein VP39"/>
    <property type="match status" value="1"/>
</dbReference>
<feature type="region of interest" description="Disordered" evidence="8">
    <location>
        <begin position="17"/>
        <end position="51"/>
    </location>
</feature>
<dbReference type="SUPFAM" id="SSF53335">
    <property type="entry name" value="S-adenosyl-L-methionine-dependent methyltransferases"/>
    <property type="match status" value="1"/>
</dbReference>
<dbReference type="Pfam" id="PF09445">
    <property type="entry name" value="Methyltransf_15"/>
    <property type="match status" value="1"/>
</dbReference>
<dbReference type="PANTHER" id="PTHR14741">
    <property type="entry name" value="S-ADENOSYLMETHIONINE-DEPENDENT METHYLTRANSFERASE RELATED"/>
    <property type="match status" value="1"/>
</dbReference>
<dbReference type="CDD" id="cd02440">
    <property type="entry name" value="AdoMet_MTases"/>
    <property type="match status" value="1"/>
</dbReference>
<dbReference type="InterPro" id="IPR019012">
    <property type="entry name" value="RNA_cap_Gua-N2-MeTrfase"/>
</dbReference>
<dbReference type="InterPro" id="IPR029063">
    <property type="entry name" value="SAM-dependent_MTases_sf"/>
</dbReference>
<comment type="similarity">
    <text evidence="2">Belongs to the methyltransferase superfamily. Trimethylguanosine synthase family.</text>
</comment>
<comment type="catalytic activity">
    <reaction evidence="3">
        <text>a 5'-end (N(2),N(7)-dimethyl 5'-triphosphoguanosine)-ribonucleoside in snoRNA + S-adenosyl-L-methionine = a 5'-end (N(2),N(2),N(7)-trimethyl 5'-triphosphoguanosine)-ribonucleoside in snoRNA + S-adenosyl-L-homocysteine + H(+)</text>
        <dbReference type="Rhea" id="RHEA:78507"/>
        <dbReference type="Rhea" id="RHEA-COMP:19088"/>
        <dbReference type="Rhea" id="RHEA-COMP:19090"/>
        <dbReference type="ChEBI" id="CHEBI:15378"/>
        <dbReference type="ChEBI" id="CHEBI:57856"/>
        <dbReference type="ChEBI" id="CHEBI:59789"/>
        <dbReference type="ChEBI" id="CHEBI:167623"/>
        <dbReference type="ChEBI" id="CHEBI:172880"/>
    </reaction>
    <physiologicalReaction direction="left-to-right" evidence="3">
        <dbReference type="Rhea" id="RHEA:78508"/>
    </physiologicalReaction>
</comment>
<comment type="catalytic activity">
    <reaction evidence="5">
        <text>a 5'-end (N(2),N(7)-dimethyl 5'-triphosphoguanosine)-ribonucleoside in snRNA + S-adenosyl-L-methionine = a 5'-end (N(2),N(2),N(7)-trimethyl 5'-triphosphoguanosine)-ribonucleoside in snRNA + S-adenosyl-L-homocysteine + H(+)</text>
        <dbReference type="Rhea" id="RHEA:78479"/>
        <dbReference type="Rhea" id="RHEA-COMP:19087"/>
        <dbReference type="Rhea" id="RHEA-COMP:19089"/>
        <dbReference type="ChEBI" id="CHEBI:15378"/>
        <dbReference type="ChEBI" id="CHEBI:57856"/>
        <dbReference type="ChEBI" id="CHEBI:59789"/>
        <dbReference type="ChEBI" id="CHEBI:167623"/>
        <dbReference type="ChEBI" id="CHEBI:172880"/>
    </reaction>
    <physiologicalReaction direction="left-to-right" evidence="5">
        <dbReference type="Rhea" id="RHEA:78480"/>
    </physiologicalReaction>
</comment>
<proteinExistence type="inferred from homology"/>
<evidence type="ECO:0000256" key="8">
    <source>
        <dbReference type="SAM" id="MobiDB-lite"/>
    </source>
</evidence>
<sequence>MAGLGAFLKAFQLETPEQRAAAAPPVEAEQTDAKSSSTTMPSRASSAAHNPDPANLNIHHYFEIEQVPAEIQKYWWQRYNIWFNYDDGVWMTDDAWFGVTPEPVADKIAEQIANAVPAGKTTIIDAFAGAGGNAIAFAKTGRWDMIFAIEKDPDVLKCAKHNAEVYGVASKIFFIQGDCFEIIKKRFSFNKDFVVFASPPWGGKCSQLLSTAYSDLRSAGPTYCGHEVFDLKTMQPYNMHQLYKSFTKVSNEVVLYLPRTSDLNQLAKYVPEGQQIQVAHYCMWGASKALCAYFGNFGPIS</sequence>
<organism evidence="9 10">
    <name type="scientific">Neofusicoccum ribis</name>
    <dbReference type="NCBI Taxonomy" id="45134"/>
    <lineage>
        <taxon>Eukaryota</taxon>
        <taxon>Fungi</taxon>
        <taxon>Dikarya</taxon>
        <taxon>Ascomycota</taxon>
        <taxon>Pezizomycotina</taxon>
        <taxon>Dothideomycetes</taxon>
        <taxon>Dothideomycetes incertae sedis</taxon>
        <taxon>Botryosphaeriales</taxon>
        <taxon>Botryosphaeriaceae</taxon>
        <taxon>Neofusicoccum</taxon>
    </lineage>
</organism>
<evidence type="ECO:0000313" key="9">
    <source>
        <dbReference type="EMBL" id="KAL1628462.1"/>
    </source>
</evidence>
<evidence type="ECO:0000256" key="6">
    <source>
        <dbReference type="ARBA" id="ARBA00049075"/>
    </source>
</evidence>
<evidence type="ECO:0000256" key="1">
    <source>
        <dbReference type="ARBA" id="ARBA00018517"/>
    </source>
</evidence>
<keyword evidence="10" id="KW-1185">Reference proteome</keyword>
<dbReference type="PANTHER" id="PTHR14741:SF32">
    <property type="entry name" value="TRIMETHYLGUANOSINE SYNTHASE"/>
    <property type="match status" value="1"/>
</dbReference>
<comment type="catalytic activity">
    <reaction evidence="4">
        <text>a 5'-end (N(7)-methyl 5'-triphosphoguanosine)-ribonucleoside in snoRNA + S-adenosyl-L-methionine = a 5'-end (N(2),N(7)-dimethyl 5'-triphosphoguanosine)-ribonucleoside in snoRNA + S-adenosyl-L-homocysteine + H(+)</text>
        <dbReference type="Rhea" id="RHEA:78475"/>
        <dbReference type="Rhea" id="RHEA-COMP:19086"/>
        <dbReference type="Rhea" id="RHEA-COMP:19088"/>
        <dbReference type="ChEBI" id="CHEBI:15378"/>
        <dbReference type="ChEBI" id="CHEBI:57856"/>
        <dbReference type="ChEBI" id="CHEBI:59789"/>
        <dbReference type="ChEBI" id="CHEBI:156461"/>
        <dbReference type="ChEBI" id="CHEBI:172880"/>
    </reaction>
    <physiologicalReaction direction="left-to-right" evidence="4">
        <dbReference type="Rhea" id="RHEA:78476"/>
    </physiologicalReaction>
</comment>
<evidence type="ECO:0000313" key="10">
    <source>
        <dbReference type="Proteomes" id="UP001521116"/>
    </source>
</evidence>
<feature type="compositionally biased region" description="Low complexity" evidence="8">
    <location>
        <begin position="35"/>
        <end position="48"/>
    </location>
</feature>
<evidence type="ECO:0000256" key="5">
    <source>
        <dbReference type="ARBA" id="ARBA00048763"/>
    </source>
</evidence>
<evidence type="ECO:0000256" key="3">
    <source>
        <dbReference type="ARBA" id="ARBA00047418"/>
    </source>
</evidence>
<reference evidence="9 10" key="1">
    <citation type="submission" date="2024-02" db="EMBL/GenBank/DDBJ databases">
        <title>De novo assembly and annotation of 12 fungi associated with fruit tree decline syndrome in Ontario, Canada.</title>
        <authorList>
            <person name="Sulman M."/>
            <person name="Ellouze W."/>
            <person name="Ilyukhin E."/>
        </authorList>
    </citation>
    <scope>NUCLEOTIDE SEQUENCE [LARGE SCALE GENOMIC DNA]</scope>
    <source>
        <strain evidence="9 10">M1-105</strain>
    </source>
</reference>